<feature type="region of interest" description="Disordered" evidence="1">
    <location>
        <begin position="96"/>
        <end position="122"/>
    </location>
</feature>
<evidence type="ECO:0000313" key="4">
    <source>
        <dbReference type="Proteomes" id="UP000231194"/>
    </source>
</evidence>
<dbReference type="InterPro" id="IPR012334">
    <property type="entry name" value="Pectin_lyas_fold"/>
</dbReference>
<comment type="caution">
    <text evidence="3">The sequence shown here is derived from an EMBL/GenBank/DDBJ whole genome shotgun (WGS) entry which is preliminary data.</text>
</comment>
<dbReference type="InterPro" id="IPR006626">
    <property type="entry name" value="PbH1"/>
</dbReference>
<keyword evidence="2" id="KW-0472">Membrane</keyword>
<sequence>MRSGRRMRRTGKPSGDVGESGAVVTRHREPSRHERVGLWRTRRTMRSNSAAGEVRKWRGAGGPAFGDKRRRGGMVLNVVRIAAAVAALQITAAVATEPDSPSQPAFASQWPDASNTGPPRDLKLKPSGPLTIAVAGTTISGLDIQGGVTVDADNVTIEMSRISAKAWAVIKIDPHRTGVVVRDCTIDGRGAGPDGNGNQGIMGQGTFQRNNISNVENGIVLTGKGSLIEDNFIHGLNAGGAPHYDGIQIDGGISDTVIRHNTIVNSHGAAGAIMIDNEFGPVSNIVIEGNLLAGGSYTIYSDGKFNGNPISGVSITDNHIGSGQYGPTLFRSNRPTYLRNATDGWRLVRNLNFGNVAAQEAIR</sequence>
<evidence type="ECO:0000256" key="1">
    <source>
        <dbReference type="SAM" id="MobiDB-lite"/>
    </source>
</evidence>
<organism evidence="3 4">
    <name type="scientific">Bradyrhizobium forestalis</name>
    <dbReference type="NCBI Taxonomy" id="1419263"/>
    <lineage>
        <taxon>Bacteria</taxon>
        <taxon>Pseudomonadati</taxon>
        <taxon>Pseudomonadota</taxon>
        <taxon>Alphaproteobacteria</taxon>
        <taxon>Hyphomicrobiales</taxon>
        <taxon>Nitrobacteraceae</taxon>
        <taxon>Bradyrhizobium</taxon>
    </lineage>
</organism>
<keyword evidence="4" id="KW-1185">Reference proteome</keyword>
<dbReference type="Gene3D" id="2.160.20.10">
    <property type="entry name" value="Single-stranded right-handed beta-helix, Pectin lyase-like"/>
    <property type="match status" value="1"/>
</dbReference>
<reference evidence="3 4" key="1">
    <citation type="submission" date="2017-11" db="EMBL/GenBank/DDBJ databases">
        <title>Bradyrhizobium forestalis sp. nov., an efficient nitrogen-fixing bacterium isolated from nodules of forest legume species in the Amazon.</title>
        <authorList>
            <person name="Costa E.M."/>
            <person name="Guimaraes A."/>
            <person name="Carvalho T.S."/>
            <person name="Rodrigues T.L."/>
            <person name="Ribeiro P.R.A."/>
            <person name="Lebbe L."/>
            <person name="Willems A."/>
            <person name="Moreira F.M.S."/>
        </authorList>
    </citation>
    <scope>NUCLEOTIDE SEQUENCE [LARGE SCALE GENOMIC DNA]</scope>
    <source>
        <strain evidence="3 4">INPA54B</strain>
    </source>
</reference>
<protein>
    <submittedName>
        <fullName evidence="3">Uncharacterized protein</fullName>
    </submittedName>
</protein>
<accession>A0A2M8R1W0</accession>
<evidence type="ECO:0000256" key="2">
    <source>
        <dbReference type="SAM" id="Phobius"/>
    </source>
</evidence>
<dbReference type="SMART" id="SM00710">
    <property type="entry name" value="PbH1"/>
    <property type="match status" value="3"/>
</dbReference>
<feature type="compositionally biased region" description="Polar residues" evidence="1">
    <location>
        <begin position="99"/>
        <end position="117"/>
    </location>
</feature>
<keyword evidence="2" id="KW-0812">Transmembrane</keyword>
<feature type="transmembrane region" description="Helical" evidence="2">
    <location>
        <begin position="74"/>
        <end position="95"/>
    </location>
</feature>
<dbReference type="InterPro" id="IPR011050">
    <property type="entry name" value="Pectin_lyase_fold/virulence"/>
</dbReference>
<dbReference type="AlphaFoldDB" id="A0A2M8R1W0"/>
<keyword evidence="2" id="KW-1133">Transmembrane helix</keyword>
<dbReference type="EMBL" id="PGVG01000031">
    <property type="protein sequence ID" value="PJG51812.1"/>
    <property type="molecule type" value="Genomic_DNA"/>
</dbReference>
<dbReference type="Proteomes" id="UP000231194">
    <property type="component" value="Unassembled WGS sequence"/>
</dbReference>
<gene>
    <name evidence="3" type="ORF">CVM73_28695</name>
</gene>
<evidence type="ECO:0000313" key="3">
    <source>
        <dbReference type="EMBL" id="PJG51812.1"/>
    </source>
</evidence>
<feature type="compositionally biased region" description="Basic residues" evidence="1">
    <location>
        <begin position="1"/>
        <end position="11"/>
    </location>
</feature>
<feature type="region of interest" description="Disordered" evidence="1">
    <location>
        <begin position="1"/>
        <end position="34"/>
    </location>
</feature>
<proteinExistence type="predicted"/>
<name>A0A2M8R1W0_9BRAD</name>
<dbReference type="SUPFAM" id="SSF51126">
    <property type="entry name" value="Pectin lyase-like"/>
    <property type="match status" value="1"/>
</dbReference>